<dbReference type="RefSeq" id="WP_304448414.1">
    <property type="nucleotide sequence ID" value="NZ_JARRAH010000001.1"/>
</dbReference>
<evidence type="ECO:0000256" key="1">
    <source>
        <dbReference type="SAM" id="Phobius"/>
    </source>
</evidence>
<keyword evidence="1" id="KW-0812">Transmembrane</keyword>
<feature type="transmembrane region" description="Helical" evidence="1">
    <location>
        <begin position="20"/>
        <end position="50"/>
    </location>
</feature>
<keyword evidence="3" id="KW-1185">Reference proteome</keyword>
<name>A0ABD5UB10_9EURY</name>
<gene>
    <name evidence="2" type="ORF">ACFQHK_09445</name>
</gene>
<dbReference type="InterPro" id="IPR055941">
    <property type="entry name" value="DUF7519"/>
</dbReference>
<dbReference type="Proteomes" id="UP001596406">
    <property type="component" value="Unassembled WGS sequence"/>
</dbReference>
<evidence type="ECO:0000313" key="2">
    <source>
        <dbReference type="EMBL" id="MFC6836735.1"/>
    </source>
</evidence>
<keyword evidence="1" id="KW-1133">Transmembrane helix</keyword>
<reference evidence="2 3" key="1">
    <citation type="journal article" date="2019" name="Int. J. Syst. Evol. Microbiol.">
        <title>The Global Catalogue of Microorganisms (GCM) 10K type strain sequencing project: providing services to taxonomists for standard genome sequencing and annotation.</title>
        <authorList>
            <consortium name="The Broad Institute Genomics Platform"/>
            <consortium name="The Broad Institute Genome Sequencing Center for Infectious Disease"/>
            <person name="Wu L."/>
            <person name="Ma J."/>
        </authorList>
    </citation>
    <scope>NUCLEOTIDE SEQUENCE [LARGE SCALE GENOMIC DNA]</scope>
    <source>
        <strain evidence="2 3">PSRA2</strain>
    </source>
</reference>
<dbReference type="AlphaFoldDB" id="A0ABD5UB10"/>
<evidence type="ECO:0000313" key="3">
    <source>
        <dbReference type="Proteomes" id="UP001596406"/>
    </source>
</evidence>
<dbReference type="EMBL" id="JBHSXM010000001">
    <property type="protein sequence ID" value="MFC6836735.1"/>
    <property type="molecule type" value="Genomic_DNA"/>
</dbReference>
<dbReference type="Pfam" id="PF24363">
    <property type="entry name" value="DUF7519"/>
    <property type="match status" value="1"/>
</dbReference>
<organism evidence="2 3">
    <name type="scientific">Halomarina ordinaria</name>
    <dbReference type="NCBI Taxonomy" id="3033939"/>
    <lineage>
        <taxon>Archaea</taxon>
        <taxon>Methanobacteriati</taxon>
        <taxon>Methanobacteriota</taxon>
        <taxon>Stenosarchaea group</taxon>
        <taxon>Halobacteria</taxon>
        <taxon>Halobacteriales</taxon>
        <taxon>Natronomonadaceae</taxon>
        <taxon>Halomarina</taxon>
    </lineage>
</organism>
<protein>
    <submittedName>
        <fullName evidence="2">Uncharacterized protein</fullName>
    </submittedName>
</protein>
<feature type="transmembrane region" description="Helical" evidence="1">
    <location>
        <begin position="57"/>
        <end position="75"/>
    </location>
</feature>
<comment type="caution">
    <text evidence="2">The sequence shown here is derived from an EMBL/GenBank/DDBJ whole genome shotgun (WGS) entry which is preliminary data.</text>
</comment>
<keyword evidence="1" id="KW-0472">Membrane</keyword>
<accession>A0ABD5UB10</accession>
<sequence>MSGFSLERRPAGSTVAVVTALAALAALPLVALPAALVGVAAGVVLLALGALRATESLATFGAGALFAGAALAGVAGAPPPVVLLSVAASVVAWDAAVQAADLAATLGRPAATGRPFAVHVATTAGLVSVAAAVGYLAFRASAGGRPLAALVAMLAGALVLATALRT</sequence>
<feature type="transmembrane region" description="Helical" evidence="1">
    <location>
        <begin position="144"/>
        <end position="164"/>
    </location>
</feature>
<feature type="transmembrane region" description="Helical" evidence="1">
    <location>
        <begin position="116"/>
        <end position="138"/>
    </location>
</feature>
<proteinExistence type="predicted"/>